<organism evidence="2 3">
    <name type="scientific">Actinospica acidithermotolerans</name>
    <dbReference type="NCBI Taxonomy" id="2828514"/>
    <lineage>
        <taxon>Bacteria</taxon>
        <taxon>Bacillati</taxon>
        <taxon>Actinomycetota</taxon>
        <taxon>Actinomycetes</taxon>
        <taxon>Catenulisporales</taxon>
        <taxon>Actinospicaceae</taxon>
        <taxon>Actinospica</taxon>
    </lineage>
</organism>
<dbReference type="AlphaFoldDB" id="A0A941EEU0"/>
<protein>
    <recommendedName>
        <fullName evidence="1">Phosphoribosyltransferase domain-containing protein</fullName>
    </recommendedName>
</protein>
<dbReference type="Pfam" id="PF00156">
    <property type="entry name" value="Pribosyltran"/>
    <property type="match status" value="1"/>
</dbReference>
<dbReference type="Gene3D" id="3.40.50.2020">
    <property type="match status" value="1"/>
</dbReference>
<keyword evidence="3" id="KW-1185">Reference proteome</keyword>
<dbReference type="Proteomes" id="UP000676325">
    <property type="component" value="Unassembled WGS sequence"/>
</dbReference>
<dbReference type="InterPro" id="IPR029057">
    <property type="entry name" value="PRTase-like"/>
</dbReference>
<gene>
    <name evidence="2" type="ORF">KDK95_23985</name>
</gene>
<evidence type="ECO:0000313" key="3">
    <source>
        <dbReference type="Proteomes" id="UP000676325"/>
    </source>
</evidence>
<sequence length="218" mass="23112">MGREPELPARFADRWEAGRLLAERVARLDLRAPVVLGLPRGGIPIARAIADRLAVPAEAFVARKIGVPGFPEFGIAAIAEGLDEVVLSPQAGALGFDAGQLAPLAVAERQELERRVAVYRGDRALPDMRGREVVIADDGLATGVTARAALRAVRRRAPSRLVFAAPACAPDSVADLIAGGVADDVVYLLAPDGFEAVGEWYDDFRQLSDADVVRLLSG</sequence>
<feature type="domain" description="Phosphoribosyltransferase" evidence="1">
    <location>
        <begin position="18"/>
        <end position="166"/>
    </location>
</feature>
<proteinExistence type="predicted"/>
<evidence type="ECO:0000259" key="1">
    <source>
        <dbReference type="Pfam" id="PF00156"/>
    </source>
</evidence>
<dbReference type="Gene3D" id="3.30.1310.20">
    <property type="entry name" value="PRTase-like"/>
    <property type="match status" value="1"/>
</dbReference>
<dbReference type="EMBL" id="JAGSOH010000084">
    <property type="protein sequence ID" value="MBR7829388.1"/>
    <property type="molecule type" value="Genomic_DNA"/>
</dbReference>
<dbReference type="InterPro" id="IPR000836">
    <property type="entry name" value="PRTase_dom"/>
</dbReference>
<comment type="caution">
    <text evidence="2">The sequence shown here is derived from an EMBL/GenBank/DDBJ whole genome shotgun (WGS) entry which is preliminary data.</text>
</comment>
<accession>A0A941EEU0</accession>
<dbReference type="SUPFAM" id="SSF53271">
    <property type="entry name" value="PRTase-like"/>
    <property type="match status" value="1"/>
</dbReference>
<evidence type="ECO:0000313" key="2">
    <source>
        <dbReference type="EMBL" id="MBR7829388.1"/>
    </source>
</evidence>
<reference evidence="2" key="1">
    <citation type="submission" date="2021-04" db="EMBL/GenBank/DDBJ databases">
        <title>Genome based classification of Actinospica acidithermotolerans sp. nov., an actinobacterium isolated from an Indonesian hot spring.</title>
        <authorList>
            <person name="Kusuma A.B."/>
            <person name="Putra K.E."/>
            <person name="Nafisah S."/>
            <person name="Loh J."/>
            <person name="Nouioui I."/>
            <person name="Goodfellow M."/>
        </authorList>
    </citation>
    <scope>NUCLEOTIDE SEQUENCE</scope>
    <source>
        <strain evidence="2">MGRD01-02</strain>
    </source>
</reference>
<dbReference type="CDD" id="cd06223">
    <property type="entry name" value="PRTases_typeI"/>
    <property type="match status" value="1"/>
</dbReference>
<dbReference type="RefSeq" id="WP_212520523.1">
    <property type="nucleotide sequence ID" value="NZ_JAGSOH010000084.1"/>
</dbReference>
<name>A0A941EEU0_9ACTN</name>